<sequence>MPCGCDPGPLMQNGVPTDGYWAPQTCAVPGCSLAAPGAAPGAPTSLGHRFRLEAALPQPCVHPRAPSSPCGRGAARPGTEVGLQSPLRSVNTYKHRRQFPDSQGPGGFPKLGRPPSPPRSGWGARSPPGRQGGGRKSRERLDHSEWKAIWP</sequence>
<dbReference type="EMBL" id="JANPWB010000013">
    <property type="protein sequence ID" value="KAJ1103905.1"/>
    <property type="molecule type" value="Genomic_DNA"/>
</dbReference>
<evidence type="ECO:0000256" key="1">
    <source>
        <dbReference type="SAM" id="MobiDB-lite"/>
    </source>
</evidence>
<keyword evidence="3" id="KW-1185">Reference proteome</keyword>
<feature type="compositionally biased region" description="Low complexity" evidence="1">
    <location>
        <begin position="119"/>
        <end position="129"/>
    </location>
</feature>
<dbReference type="Proteomes" id="UP001066276">
    <property type="component" value="Chromosome 9"/>
</dbReference>
<protein>
    <submittedName>
        <fullName evidence="2">Uncharacterized protein</fullName>
    </submittedName>
</protein>
<accession>A0AAV7MJE2</accession>
<proteinExistence type="predicted"/>
<evidence type="ECO:0000313" key="3">
    <source>
        <dbReference type="Proteomes" id="UP001066276"/>
    </source>
</evidence>
<reference evidence="2" key="1">
    <citation type="journal article" date="2022" name="bioRxiv">
        <title>Sequencing and chromosome-scale assembly of the giantPleurodeles waltlgenome.</title>
        <authorList>
            <person name="Brown T."/>
            <person name="Elewa A."/>
            <person name="Iarovenko S."/>
            <person name="Subramanian E."/>
            <person name="Araus A.J."/>
            <person name="Petzold A."/>
            <person name="Susuki M."/>
            <person name="Suzuki K.-i.T."/>
            <person name="Hayashi T."/>
            <person name="Toyoda A."/>
            <person name="Oliveira C."/>
            <person name="Osipova E."/>
            <person name="Leigh N.D."/>
            <person name="Simon A."/>
            <person name="Yun M.H."/>
        </authorList>
    </citation>
    <scope>NUCLEOTIDE SEQUENCE</scope>
    <source>
        <strain evidence="2">20211129_DDA</strain>
        <tissue evidence="2">Liver</tissue>
    </source>
</reference>
<feature type="compositionally biased region" description="Basic and acidic residues" evidence="1">
    <location>
        <begin position="139"/>
        <end position="151"/>
    </location>
</feature>
<evidence type="ECO:0000313" key="2">
    <source>
        <dbReference type="EMBL" id="KAJ1103905.1"/>
    </source>
</evidence>
<feature type="region of interest" description="Disordered" evidence="1">
    <location>
        <begin position="62"/>
        <end position="151"/>
    </location>
</feature>
<comment type="caution">
    <text evidence="2">The sequence shown here is derived from an EMBL/GenBank/DDBJ whole genome shotgun (WGS) entry which is preliminary data.</text>
</comment>
<dbReference type="AlphaFoldDB" id="A0AAV7MJE2"/>
<organism evidence="2 3">
    <name type="scientific">Pleurodeles waltl</name>
    <name type="common">Iberian ribbed newt</name>
    <dbReference type="NCBI Taxonomy" id="8319"/>
    <lineage>
        <taxon>Eukaryota</taxon>
        <taxon>Metazoa</taxon>
        <taxon>Chordata</taxon>
        <taxon>Craniata</taxon>
        <taxon>Vertebrata</taxon>
        <taxon>Euteleostomi</taxon>
        <taxon>Amphibia</taxon>
        <taxon>Batrachia</taxon>
        <taxon>Caudata</taxon>
        <taxon>Salamandroidea</taxon>
        <taxon>Salamandridae</taxon>
        <taxon>Pleurodelinae</taxon>
        <taxon>Pleurodeles</taxon>
    </lineage>
</organism>
<gene>
    <name evidence="2" type="ORF">NDU88_001326</name>
</gene>
<name>A0AAV7MJE2_PLEWA</name>